<dbReference type="Proteomes" id="UP000033699">
    <property type="component" value="Unassembled WGS sequence"/>
</dbReference>
<comment type="caution">
    <text evidence="2">The sequence shown here is derived from an EMBL/GenBank/DDBJ whole genome shotgun (WGS) entry which is preliminary data.</text>
</comment>
<dbReference type="RefSeq" id="WP_045696123.1">
    <property type="nucleotide sequence ID" value="NZ_JZKH01000023.1"/>
</dbReference>
<name>A0A0F2TH86_STRR3</name>
<evidence type="ECO:0000313" key="3">
    <source>
        <dbReference type="Proteomes" id="UP000033699"/>
    </source>
</evidence>
<evidence type="ECO:0000259" key="1">
    <source>
        <dbReference type="Pfam" id="PF24740"/>
    </source>
</evidence>
<evidence type="ECO:0000313" key="2">
    <source>
        <dbReference type="EMBL" id="KJS61625.1"/>
    </source>
</evidence>
<dbReference type="Pfam" id="PF24740">
    <property type="entry name" value="DUF7691"/>
    <property type="match status" value="1"/>
</dbReference>
<sequence length="202" mass="22125">MSSFLTVYLTDVEGKHELVGCADEEVVAEVADYFDAGLARADAESADEIANGAPTAREALRAVVFGGPYDEEYGHQYRSAYRRLCAIDATDLDNRSFGPFRGRWLDVVDEGLRAHGITAVSLEDFFYGSGFPAGLPYSPDLSCGEWSPARCREALRQFESAEREGRPAPALDRAVSEAVQEVLGWLRLAREVDTYGVIGFVS</sequence>
<keyword evidence="3" id="KW-1185">Reference proteome</keyword>
<accession>A0A0F2TH86</accession>
<feature type="domain" description="DUF7691" evidence="1">
    <location>
        <begin position="1"/>
        <end position="202"/>
    </location>
</feature>
<dbReference type="OrthoDB" id="3476150at2"/>
<organism evidence="2 3">
    <name type="scientific">Streptomyces rubellomurinus (strain ATCC 31215)</name>
    <dbReference type="NCBI Taxonomy" id="359131"/>
    <lineage>
        <taxon>Bacteria</taxon>
        <taxon>Bacillati</taxon>
        <taxon>Actinomycetota</taxon>
        <taxon>Actinomycetes</taxon>
        <taxon>Kitasatosporales</taxon>
        <taxon>Streptomycetaceae</taxon>
        <taxon>Streptomyces</taxon>
    </lineage>
</organism>
<proteinExistence type="predicted"/>
<dbReference type="InterPro" id="IPR056108">
    <property type="entry name" value="DUF7691"/>
</dbReference>
<gene>
    <name evidence="2" type="ORF">VM95_13560</name>
</gene>
<dbReference type="EMBL" id="JZKH01000023">
    <property type="protein sequence ID" value="KJS61625.1"/>
    <property type="molecule type" value="Genomic_DNA"/>
</dbReference>
<reference evidence="2 3" key="1">
    <citation type="submission" date="2015-02" db="EMBL/GenBank/DDBJ databases">
        <authorList>
            <person name="Ju K.-S."/>
            <person name="Doroghazi J.R."/>
            <person name="Metcalf W."/>
        </authorList>
    </citation>
    <scope>NUCLEOTIDE SEQUENCE [LARGE SCALE GENOMIC DNA]</scope>
    <source>
        <strain evidence="2 3">ATCC 31215</strain>
    </source>
</reference>
<dbReference type="AlphaFoldDB" id="A0A0F2TH86"/>
<dbReference type="PATRIC" id="fig|359131.3.peg.2965"/>
<protein>
    <recommendedName>
        <fullName evidence="1">DUF7691 domain-containing protein</fullName>
    </recommendedName>
</protein>